<feature type="region of interest" description="Disordered" evidence="1">
    <location>
        <begin position="150"/>
        <end position="193"/>
    </location>
</feature>
<feature type="region of interest" description="Disordered" evidence="1">
    <location>
        <begin position="206"/>
        <end position="266"/>
    </location>
</feature>
<keyword evidence="3" id="KW-1185">Reference proteome</keyword>
<evidence type="ECO:0000313" key="3">
    <source>
        <dbReference type="Proteomes" id="UP000076738"/>
    </source>
</evidence>
<gene>
    <name evidence="2" type="ORF">CALVIDRAFT_358792</name>
</gene>
<feature type="region of interest" description="Disordered" evidence="1">
    <location>
        <begin position="1"/>
        <end position="132"/>
    </location>
</feature>
<protein>
    <submittedName>
        <fullName evidence="2">Uncharacterized protein</fullName>
    </submittedName>
</protein>
<feature type="compositionally biased region" description="Low complexity" evidence="1">
    <location>
        <begin position="35"/>
        <end position="44"/>
    </location>
</feature>
<evidence type="ECO:0000256" key="1">
    <source>
        <dbReference type="SAM" id="MobiDB-lite"/>
    </source>
</evidence>
<accession>A0A167QHD3</accession>
<dbReference type="Proteomes" id="UP000076738">
    <property type="component" value="Unassembled WGS sequence"/>
</dbReference>
<organism evidence="2 3">
    <name type="scientific">Calocera viscosa (strain TUFC12733)</name>
    <dbReference type="NCBI Taxonomy" id="1330018"/>
    <lineage>
        <taxon>Eukaryota</taxon>
        <taxon>Fungi</taxon>
        <taxon>Dikarya</taxon>
        <taxon>Basidiomycota</taxon>
        <taxon>Agaricomycotina</taxon>
        <taxon>Dacrymycetes</taxon>
        <taxon>Dacrymycetales</taxon>
        <taxon>Dacrymycetaceae</taxon>
        <taxon>Calocera</taxon>
    </lineage>
</organism>
<name>A0A167QHD3_CALVF</name>
<dbReference type="EMBL" id="KV417271">
    <property type="protein sequence ID" value="KZO99762.1"/>
    <property type="molecule type" value="Genomic_DNA"/>
</dbReference>
<dbReference type="OrthoDB" id="10654250at2759"/>
<dbReference type="AlphaFoldDB" id="A0A167QHD3"/>
<feature type="compositionally biased region" description="Low complexity" evidence="1">
    <location>
        <begin position="150"/>
        <end position="173"/>
    </location>
</feature>
<evidence type="ECO:0000313" key="2">
    <source>
        <dbReference type="EMBL" id="KZO99762.1"/>
    </source>
</evidence>
<feature type="compositionally biased region" description="Acidic residues" evidence="1">
    <location>
        <begin position="237"/>
        <end position="250"/>
    </location>
</feature>
<reference evidence="2 3" key="1">
    <citation type="journal article" date="2016" name="Mol. Biol. Evol.">
        <title>Comparative Genomics of Early-Diverging Mushroom-Forming Fungi Provides Insights into the Origins of Lignocellulose Decay Capabilities.</title>
        <authorList>
            <person name="Nagy L.G."/>
            <person name="Riley R."/>
            <person name="Tritt A."/>
            <person name="Adam C."/>
            <person name="Daum C."/>
            <person name="Floudas D."/>
            <person name="Sun H."/>
            <person name="Yadav J.S."/>
            <person name="Pangilinan J."/>
            <person name="Larsson K.H."/>
            <person name="Matsuura K."/>
            <person name="Barry K."/>
            <person name="Labutti K."/>
            <person name="Kuo R."/>
            <person name="Ohm R.A."/>
            <person name="Bhattacharya S.S."/>
            <person name="Shirouzu T."/>
            <person name="Yoshinaga Y."/>
            <person name="Martin F.M."/>
            <person name="Grigoriev I.V."/>
            <person name="Hibbett D.S."/>
        </authorList>
    </citation>
    <scope>NUCLEOTIDE SEQUENCE [LARGE SCALE GENOMIC DNA]</scope>
    <source>
        <strain evidence="2 3">TUFC12733</strain>
    </source>
</reference>
<proteinExistence type="predicted"/>
<feature type="compositionally biased region" description="Low complexity" evidence="1">
    <location>
        <begin position="90"/>
        <end position="117"/>
    </location>
</feature>
<sequence length="266" mass="28297">MPLLDPRPALPFQMPAPQSLKRPLDEAFDWLDSRSSSASPAPAAMPVMGQQSQSQSPLRPASPHPQQAYAPSPLSPEQGERIIKRRRLAPRPLSALSHSAQAEASASASGSGSASPPEAHDKLTPPPRGRIHEYSQINNLLHTLHTLRTHAASPGSASPSSVVSPPTSPFLPSQESDSRVEGSAAQGRTEDVSGRYEATNRCVLPFSPTSMYADPPDRILGSLALERQKRMGLPEGDGSDDDEGGADEQEGWSGDEGVGWDGDMDM</sequence>